<dbReference type="GO" id="GO:0042597">
    <property type="term" value="C:periplasmic space"/>
    <property type="evidence" value="ECO:0007669"/>
    <property type="project" value="InterPro"/>
</dbReference>
<organism evidence="9 10">
    <name type="scientific">Candidatus Proximibacter danicus</name>
    <dbReference type="NCBI Taxonomy" id="2954365"/>
    <lineage>
        <taxon>Bacteria</taxon>
        <taxon>Pseudomonadati</taxon>
        <taxon>Pseudomonadota</taxon>
        <taxon>Betaproteobacteria</taxon>
        <taxon>Candidatus Proximibacter</taxon>
    </lineage>
</organism>
<feature type="binding site" description="covalent" evidence="7">
    <location>
        <position position="150"/>
    </location>
    <ligand>
        <name>heme c</name>
        <dbReference type="ChEBI" id="CHEBI:61717"/>
    </ligand>
</feature>
<dbReference type="GO" id="GO:0009055">
    <property type="term" value="F:electron transfer activity"/>
    <property type="evidence" value="ECO:0007669"/>
    <property type="project" value="InterPro"/>
</dbReference>
<dbReference type="GO" id="GO:0022900">
    <property type="term" value="P:electron transport chain"/>
    <property type="evidence" value="ECO:0007669"/>
    <property type="project" value="InterPro"/>
</dbReference>
<evidence type="ECO:0000256" key="1">
    <source>
        <dbReference type="ARBA" id="ARBA00022448"/>
    </source>
</evidence>
<gene>
    <name evidence="9" type="ORF">IPL58_02995</name>
</gene>
<dbReference type="PROSITE" id="PS51009">
    <property type="entry name" value="CYTCII"/>
    <property type="match status" value="1"/>
</dbReference>
<comment type="PTM">
    <text evidence="7">Binds 1 heme group per subunit.</text>
</comment>
<keyword evidence="3 6" id="KW-0479">Metal-binding</keyword>
<evidence type="ECO:0000313" key="10">
    <source>
        <dbReference type="Proteomes" id="UP000886689"/>
    </source>
</evidence>
<dbReference type="PRINTS" id="PR00608">
    <property type="entry name" value="CYTCHROMECII"/>
</dbReference>
<evidence type="ECO:0000256" key="6">
    <source>
        <dbReference type="PIRSR" id="PIRSR000027-1"/>
    </source>
</evidence>
<keyword evidence="8" id="KW-0732">Signal</keyword>
<name>A0A9D7JYM2_9PROT</name>
<feature type="binding site" description="axial binding residue" evidence="6">
    <location>
        <position position="151"/>
    </location>
    <ligand>
        <name>heme c</name>
        <dbReference type="ChEBI" id="CHEBI:61717"/>
    </ligand>
    <ligandPart>
        <name>Fe</name>
        <dbReference type="ChEBI" id="CHEBI:18248"/>
    </ligandPart>
</feature>
<evidence type="ECO:0000313" key="9">
    <source>
        <dbReference type="EMBL" id="MBK8523165.1"/>
    </source>
</evidence>
<dbReference type="InterPro" id="IPR012127">
    <property type="entry name" value="Cyt_c_prime"/>
</dbReference>
<dbReference type="PIRSF" id="PIRSF000027">
    <property type="entry name" value="Cytc_c_prime"/>
    <property type="match status" value="1"/>
</dbReference>
<dbReference type="GO" id="GO:0020037">
    <property type="term" value="F:heme binding"/>
    <property type="evidence" value="ECO:0007669"/>
    <property type="project" value="InterPro"/>
</dbReference>
<keyword evidence="4" id="KW-0249">Electron transport</keyword>
<evidence type="ECO:0000256" key="2">
    <source>
        <dbReference type="ARBA" id="ARBA00022617"/>
    </source>
</evidence>
<keyword evidence="1" id="KW-0813">Transport</keyword>
<keyword evidence="5 6" id="KW-0408">Iron</keyword>
<evidence type="ECO:0000256" key="4">
    <source>
        <dbReference type="ARBA" id="ARBA00022982"/>
    </source>
</evidence>
<dbReference type="Gene3D" id="1.20.120.10">
    <property type="entry name" value="Cytochrome c/b562"/>
    <property type="match status" value="1"/>
</dbReference>
<dbReference type="Pfam" id="PF01322">
    <property type="entry name" value="Cytochrom_C_2"/>
    <property type="match status" value="1"/>
</dbReference>
<feature type="binding site" description="covalent" evidence="7">
    <location>
        <position position="147"/>
    </location>
    <ligand>
        <name>heme c</name>
        <dbReference type="ChEBI" id="CHEBI:61717"/>
    </ligand>
</feature>
<dbReference type="Proteomes" id="UP000886689">
    <property type="component" value="Unassembled WGS sequence"/>
</dbReference>
<proteinExistence type="predicted"/>
<dbReference type="InterPro" id="IPR002321">
    <property type="entry name" value="Cyt_c_II"/>
</dbReference>
<dbReference type="AlphaFoldDB" id="A0A9D7JYM2"/>
<feature type="chain" id="PRO_5039439964" evidence="8">
    <location>
        <begin position="23"/>
        <end position="157"/>
    </location>
</feature>
<protein>
    <submittedName>
        <fullName evidence="9">Cytochrome c</fullName>
    </submittedName>
</protein>
<dbReference type="GO" id="GO:0005506">
    <property type="term" value="F:iron ion binding"/>
    <property type="evidence" value="ECO:0007669"/>
    <property type="project" value="InterPro"/>
</dbReference>
<evidence type="ECO:0000256" key="3">
    <source>
        <dbReference type="ARBA" id="ARBA00022723"/>
    </source>
</evidence>
<reference evidence="9" key="1">
    <citation type="submission" date="2020-10" db="EMBL/GenBank/DDBJ databases">
        <title>Connecting structure to function with the recovery of over 1000 high-quality activated sludge metagenome-assembled genomes encoding full-length rRNA genes using long-read sequencing.</title>
        <authorList>
            <person name="Singleton C.M."/>
            <person name="Petriglieri F."/>
            <person name="Kristensen J.M."/>
            <person name="Kirkegaard R.H."/>
            <person name="Michaelsen T.Y."/>
            <person name="Andersen M.H."/>
            <person name="Karst S.M."/>
            <person name="Dueholm M.S."/>
            <person name="Nielsen P.H."/>
            <person name="Albertsen M."/>
        </authorList>
    </citation>
    <scope>NUCLEOTIDE SEQUENCE</scope>
    <source>
        <strain evidence="9">Hirt_18-Q3-R61-65_BATAC.395</strain>
    </source>
</reference>
<accession>A0A9D7JYM2</accession>
<evidence type="ECO:0000256" key="5">
    <source>
        <dbReference type="ARBA" id="ARBA00023004"/>
    </source>
</evidence>
<keyword evidence="2 7" id="KW-0349">Heme</keyword>
<dbReference type="EMBL" id="JADJUC010000002">
    <property type="protein sequence ID" value="MBK8523165.1"/>
    <property type="molecule type" value="Genomic_DNA"/>
</dbReference>
<dbReference type="SUPFAM" id="SSF47175">
    <property type="entry name" value="Cytochromes"/>
    <property type="match status" value="1"/>
</dbReference>
<feature type="signal peptide" evidence="8">
    <location>
        <begin position="1"/>
        <end position="22"/>
    </location>
</feature>
<sequence length="157" mass="16967">MKIRTKIAAALTLAAVTGAAFSQQALKPEEMIKFRKAGYSFMSWNMGKIKVQVVDAPQSYNKDQVLAAARLIAATANSGMGALYAPGTDKDVNGEKTRVKPEFFQQKEEVGKLAMAFNKEANELAKVAESGDAAAIKAQFGKTGETCKACHDKFRKD</sequence>
<dbReference type="InterPro" id="IPR015984">
    <property type="entry name" value="Cyt_c_prime_subgr"/>
</dbReference>
<evidence type="ECO:0000256" key="8">
    <source>
        <dbReference type="SAM" id="SignalP"/>
    </source>
</evidence>
<dbReference type="InterPro" id="IPR010980">
    <property type="entry name" value="Cyt_c/b562"/>
</dbReference>
<evidence type="ECO:0000256" key="7">
    <source>
        <dbReference type="PIRSR" id="PIRSR000027-2"/>
    </source>
</evidence>
<comment type="caution">
    <text evidence="9">The sequence shown here is derived from an EMBL/GenBank/DDBJ whole genome shotgun (WGS) entry which is preliminary data.</text>
</comment>